<dbReference type="InterPro" id="IPR036101">
    <property type="entry name" value="CarD-like/TRCF_RID_sf"/>
</dbReference>
<feature type="domain" description="CarD-like/TRCF RNAP-interacting" evidence="1">
    <location>
        <begin position="4"/>
        <end position="110"/>
    </location>
</feature>
<dbReference type="AlphaFoldDB" id="A0A268ACB8"/>
<dbReference type="Gene3D" id="2.40.10.170">
    <property type="match status" value="1"/>
</dbReference>
<name>A0A268ACB8_9BACI</name>
<proteinExistence type="predicted"/>
<accession>A0A268ACB8</accession>
<dbReference type="PANTHER" id="PTHR38447:SF1">
    <property type="entry name" value="RNA POLYMERASE-BINDING TRANSCRIPTION FACTOR CARD"/>
    <property type="match status" value="1"/>
</dbReference>
<dbReference type="PANTHER" id="PTHR38447">
    <property type="entry name" value="TRANSCRIPTION FACTOR YDEB-RELATED"/>
    <property type="match status" value="1"/>
</dbReference>
<dbReference type="InterPro" id="IPR052531">
    <property type="entry name" value="CarD-like_regulator"/>
</dbReference>
<evidence type="ECO:0000313" key="3">
    <source>
        <dbReference type="EMBL" id="PAE00809.1"/>
    </source>
</evidence>
<keyword evidence="5" id="KW-1185">Reference proteome</keyword>
<dbReference type="InterPro" id="IPR003711">
    <property type="entry name" value="CarD-like/TRCF_RID"/>
</dbReference>
<dbReference type="EMBL" id="NPBJ01000007">
    <property type="protein sequence ID" value="PAE00809.1"/>
    <property type="molecule type" value="Genomic_DNA"/>
</dbReference>
<evidence type="ECO:0000259" key="1">
    <source>
        <dbReference type="SMART" id="SM01058"/>
    </source>
</evidence>
<protein>
    <recommendedName>
        <fullName evidence="1">CarD-like/TRCF RNAP-interacting domain-containing protein</fullName>
    </recommendedName>
</protein>
<comment type="caution">
    <text evidence="2">The sequence shown here is derived from an EMBL/GenBank/DDBJ whole genome shotgun (WGS) entry which is preliminary data.</text>
</comment>
<reference evidence="4 5" key="1">
    <citation type="submission" date="2017-07" db="EMBL/GenBank/DDBJ databases">
        <title>Isolation and whole genome analysis of endospore-forming bacteria from heroin.</title>
        <authorList>
            <person name="Kalinowski J."/>
            <person name="Ahrens B."/>
            <person name="Al-Dilaimi A."/>
            <person name="Winkler A."/>
            <person name="Wibberg D."/>
            <person name="Schleenbecker U."/>
            <person name="Ruckert C."/>
            <person name="Wolfel R."/>
            <person name="Grass G."/>
        </authorList>
    </citation>
    <scope>NUCLEOTIDE SEQUENCE [LARGE SCALE GENOMIC DNA]</scope>
    <source>
        <strain evidence="3 5">7517-1</strain>
        <strain evidence="2 4">7528</strain>
    </source>
</reference>
<dbReference type="Pfam" id="PF21095">
    <property type="entry name" value="CarD_C"/>
    <property type="match status" value="1"/>
</dbReference>
<evidence type="ECO:0000313" key="4">
    <source>
        <dbReference type="Proteomes" id="UP000216013"/>
    </source>
</evidence>
<evidence type="ECO:0000313" key="5">
    <source>
        <dbReference type="Proteomes" id="UP000216852"/>
    </source>
</evidence>
<dbReference type="InterPro" id="IPR048792">
    <property type="entry name" value="CarD_C"/>
</dbReference>
<dbReference type="Pfam" id="PF02559">
    <property type="entry name" value="CarD_TRCF_RID"/>
    <property type="match status" value="1"/>
</dbReference>
<dbReference type="Proteomes" id="UP000216013">
    <property type="component" value="Unassembled WGS sequence"/>
</dbReference>
<dbReference type="Proteomes" id="UP000216852">
    <property type="component" value="Unassembled WGS sequence"/>
</dbReference>
<dbReference type="InterPro" id="IPR042215">
    <property type="entry name" value="CarD-like_C"/>
</dbReference>
<sequence>MVNLLKGGDSVFYPFHGTGTIESTEYMREREYFKIFFPFKKLHVFVPSQNENQNGLRPIISLEQLEQVKLDFYDNGVPLPSSVSERSKVLDSKMKLGTTLEISQIIRDLMHFHTTDGRLSQSDKKVYKNAEEFLIGEIQEIKNISYDQASSDVKSLVENRFKIDAPTFR</sequence>
<dbReference type="SMART" id="SM01058">
    <property type="entry name" value="CarD_TRCF"/>
    <property type="match status" value="1"/>
</dbReference>
<dbReference type="GO" id="GO:0009303">
    <property type="term" value="P:rRNA transcription"/>
    <property type="evidence" value="ECO:0007669"/>
    <property type="project" value="TreeGrafter"/>
</dbReference>
<dbReference type="EMBL" id="NPBV01000006">
    <property type="protein sequence ID" value="PAD21758.1"/>
    <property type="molecule type" value="Genomic_DNA"/>
</dbReference>
<dbReference type="SUPFAM" id="SSF141259">
    <property type="entry name" value="CarD-like"/>
    <property type="match status" value="1"/>
</dbReference>
<dbReference type="Gene3D" id="1.20.58.1290">
    <property type="entry name" value="CarD-like, C-terminal domain"/>
    <property type="match status" value="1"/>
</dbReference>
<dbReference type="OrthoDB" id="9786074at2"/>
<evidence type="ECO:0000313" key="2">
    <source>
        <dbReference type="EMBL" id="PAD21758.1"/>
    </source>
</evidence>
<organism evidence="2 4">
    <name type="scientific">Terribacillus saccharophilus</name>
    <dbReference type="NCBI Taxonomy" id="361277"/>
    <lineage>
        <taxon>Bacteria</taxon>
        <taxon>Bacillati</taxon>
        <taxon>Bacillota</taxon>
        <taxon>Bacilli</taxon>
        <taxon>Bacillales</taxon>
        <taxon>Bacillaceae</taxon>
        <taxon>Terribacillus</taxon>
    </lineage>
</organism>
<gene>
    <name evidence="3" type="ORF">CHH48_05225</name>
    <name evidence="2" type="ORF">CHH64_07070</name>
</gene>